<dbReference type="EC" id="4.2.1.3" evidence="2"/>
<dbReference type="AlphaFoldDB" id="A0A379WG02"/>
<dbReference type="GO" id="GO:0006099">
    <property type="term" value="P:tricarboxylic acid cycle"/>
    <property type="evidence" value="ECO:0007669"/>
    <property type="project" value="InterPro"/>
</dbReference>
<dbReference type="Proteomes" id="UP000255509">
    <property type="component" value="Unassembled WGS sequence"/>
</dbReference>
<dbReference type="GO" id="GO:0003994">
    <property type="term" value="F:aconitate hydratase activity"/>
    <property type="evidence" value="ECO:0007669"/>
    <property type="project" value="UniProtKB-EC"/>
</dbReference>
<feature type="domain" description="Aconitase B swivel" evidence="1">
    <location>
        <begin position="14"/>
        <end position="96"/>
    </location>
</feature>
<name>A0A379WG02_SALET</name>
<sequence length="105" mass="11044">MVPEPSAAGGKITVTVFKVTGETNTDDLSPAPDAWSRPDIPLHAQAMLKNAREGIEPDQPGVVGPIKQIEALQKKGYPLAYVGDVVGTGSSRKSATKLRAVVHGR</sequence>
<accession>A0A379WG02</accession>
<proteinExistence type="predicted"/>
<dbReference type="InterPro" id="IPR015928">
    <property type="entry name" value="Aconitase/3IPM_dehydase_swvl"/>
</dbReference>
<reference evidence="2 3" key="1">
    <citation type="submission" date="2018-06" db="EMBL/GenBank/DDBJ databases">
        <authorList>
            <consortium name="Pathogen Informatics"/>
            <person name="Doyle S."/>
        </authorList>
    </citation>
    <scope>NUCLEOTIDE SEQUENCE [LARGE SCALE GENOMIC DNA]</scope>
    <source>
        <strain evidence="2 3">NCTC8258</strain>
    </source>
</reference>
<dbReference type="Gene3D" id="3.20.19.10">
    <property type="entry name" value="Aconitase, domain 4"/>
    <property type="match status" value="1"/>
</dbReference>
<evidence type="ECO:0000313" key="3">
    <source>
        <dbReference type="Proteomes" id="UP000255509"/>
    </source>
</evidence>
<evidence type="ECO:0000313" key="2">
    <source>
        <dbReference type="EMBL" id="SUH17713.1"/>
    </source>
</evidence>
<evidence type="ECO:0000259" key="1">
    <source>
        <dbReference type="Pfam" id="PF06434"/>
    </source>
</evidence>
<organism evidence="2 3">
    <name type="scientific">Salmonella enterica I</name>
    <dbReference type="NCBI Taxonomy" id="59201"/>
    <lineage>
        <taxon>Bacteria</taxon>
        <taxon>Pseudomonadati</taxon>
        <taxon>Pseudomonadota</taxon>
        <taxon>Gammaproteobacteria</taxon>
        <taxon>Enterobacterales</taxon>
        <taxon>Enterobacteriaceae</taxon>
        <taxon>Salmonella</taxon>
    </lineage>
</organism>
<gene>
    <name evidence="2" type="primary">acnB_2</name>
    <name evidence="2" type="ORF">NCTC8258_05515</name>
</gene>
<protein>
    <submittedName>
        <fullName evidence="2">Bifunctional aconitate hydratase 2/2-methylisocitrate dehydratase</fullName>
        <ecNumber evidence="2">4.2.1.3</ecNumber>
    </submittedName>
</protein>
<dbReference type="Pfam" id="PF06434">
    <property type="entry name" value="Aconitase_2_N"/>
    <property type="match status" value="1"/>
</dbReference>
<dbReference type="EMBL" id="UGXS01000004">
    <property type="protein sequence ID" value="SUH17713.1"/>
    <property type="molecule type" value="Genomic_DNA"/>
</dbReference>
<dbReference type="SUPFAM" id="SSF52016">
    <property type="entry name" value="LeuD/IlvD-like"/>
    <property type="match status" value="1"/>
</dbReference>
<keyword evidence="2" id="KW-0456">Lyase</keyword>
<dbReference type="InterPro" id="IPR015929">
    <property type="entry name" value="Aconitase_B_swivel"/>
</dbReference>